<dbReference type="PROSITE" id="PS50011">
    <property type="entry name" value="PROTEIN_KINASE_DOM"/>
    <property type="match status" value="1"/>
</dbReference>
<evidence type="ECO:0000256" key="2">
    <source>
        <dbReference type="ARBA" id="ARBA00022741"/>
    </source>
</evidence>
<keyword evidence="3 11" id="KW-0418">Kinase</keyword>
<comment type="caution">
    <text evidence="11">The sequence shown here is derived from an EMBL/GenBank/DDBJ whole genome shotgun (WGS) entry which is preliminary data.</text>
</comment>
<dbReference type="GO" id="GO:0004672">
    <property type="term" value="F:protein kinase activity"/>
    <property type="evidence" value="ECO:0007669"/>
    <property type="project" value="InterPro"/>
</dbReference>
<evidence type="ECO:0000313" key="11">
    <source>
        <dbReference type="EMBL" id="MBB4223930.1"/>
    </source>
</evidence>
<organism evidence="11 12">
    <name type="scientific">Variovorax guangxiensis</name>
    <dbReference type="NCBI Taxonomy" id="1775474"/>
    <lineage>
        <taxon>Bacteria</taxon>
        <taxon>Pseudomonadati</taxon>
        <taxon>Pseudomonadota</taxon>
        <taxon>Betaproteobacteria</taxon>
        <taxon>Burkholderiales</taxon>
        <taxon>Comamonadaceae</taxon>
        <taxon>Variovorax</taxon>
    </lineage>
</organism>
<comment type="catalytic activity">
    <reaction evidence="9">
        <text>L-tyrosyl-[protein] + ATP = O-phospho-L-tyrosyl-[protein] + ADP + H(+)</text>
        <dbReference type="Rhea" id="RHEA:10596"/>
        <dbReference type="Rhea" id="RHEA-COMP:10136"/>
        <dbReference type="Rhea" id="RHEA-COMP:20101"/>
        <dbReference type="ChEBI" id="CHEBI:15378"/>
        <dbReference type="ChEBI" id="CHEBI:30616"/>
        <dbReference type="ChEBI" id="CHEBI:46858"/>
        <dbReference type="ChEBI" id="CHEBI:61978"/>
        <dbReference type="ChEBI" id="CHEBI:456216"/>
        <dbReference type="EC" id="2.7.12.2"/>
    </reaction>
</comment>
<reference evidence="11 12" key="1">
    <citation type="submission" date="2020-08" db="EMBL/GenBank/DDBJ databases">
        <title>Genomic Encyclopedia of Type Strains, Phase IV (KMG-V): Genome sequencing to study the core and pangenomes of soil and plant-associated prokaryotes.</title>
        <authorList>
            <person name="Whitman W."/>
        </authorList>
    </citation>
    <scope>NUCLEOTIDE SEQUENCE [LARGE SCALE GENOMIC DNA]</scope>
    <source>
        <strain evidence="11 12">34/80</strain>
    </source>
</reference>
<dbReference type="InterPro" id="IPR000719">
    <property type="entry name" value="Prot_kinase_dom"/>
</dbReference>
<gene>
    <name evidence="11" type="ORF">GGD71_004721</name>
</gene>
<evidence type="ECO:0000256" key="3">
    <source>
        <dbReference type="ARBA" id="ARBA00022777"/>
    </source>
</evidence>
<evidence type="ECO:0000256" key="7">
    <source>
        <dbReference type="ARBA" id="ARBA00049014"/>
    </source>
</evidence>
<dbReference type="SMART" id="SM00220">
    <property type="entry name" value="S_TKc"/>
    <property type="match status" value="1"/>
</dbReference>
<dbReference type="PANTHER" id="PTHR48013">
    <property type="entry name" value="DUAL SPECIFICITY MITOGEN-ACTIVATED PROTEIN KINASE KINASE 5-RELATED"/>
    <property type="match status" value="1"/>
</dbReference>
<accession>A0A840FWV7</accession>
<dbReference type="EMBL" id="JACIFZ010000006">
    <property type="protein sequence ID" value="MBB4223930.1"/>
    <property type="molecule type" value="Genomic_DNA"/>
</dbReference>
<dbReference type="EC" id="2.7.12.2" evidence="6"/>
<dbReference type="GO" id="GO:0005524">
    <property type="term" value="F:ATP binding"/>
    <property type="evidence" value="ECO:0007669"/>
    <property type="project" value="UniProtKB-KW"/>
</dbReference>
<comment type="catalytic activity">
    <reaction evidence="8">
        <text>L-threonyl-[protein] + ATP = O-phospho-L-threonyl-[protein] + ADP + H(+)</text>
        <dbReference type="Rhea" id="RHEA:46608"/>
        <dbReference type="Rhea" id="RHEA-COMP:11060"/>
        <dbReference type="Rhea" id="RHEA-COMP:11605"/>
        <dbReference type="ChEBI" id="CHEBI:15378"/>
        <dbReference type="ChEBI" id="CHEBI:30013"/>
        <dbReference type="ChEBI" id="CHEBI:30616"/>
        <dbReference type="ChEBI" id="CHEBI:61977"/>
        <dbReference type="ChEBI" id="CHEBI:456216"/>
        <dbReference type="EC" id="2.7.12.2"/>
    </reaction>
</comment>
<evidence type="ECO:0000256" key="5">
    <source>
        <dbReference type="ARBA" id="ARBA00038035"/>
    </source>
</evidence>
<evidence type="ECO:0000256" key="4">
    <source>
        <dbReference type="ARBA" id="ARBA00022840"/>
    </source>
</evidence>
<dbReference type="SUPFAM" id="SSF56112">
    <property type="entry name" value="Protein kinase-like (PK-like)"/>
    <property type="match status" value="1"/>
</dbReference>
<evidence type="ECO:0000313" key="12">
    <source>
        <dbReference type="Proteomes" id="UP000524450"/>
    </source>
</evidence>
<dbReference type="AlphaFoldDB" id="A0A840FWV7"/>
<evidence type="ECO:0000256" key="6">
    <source>
        <dbReference type="ARBA" id="ARBA00038999"/>
    </source>
</evidence>
<dbReference type="InterPro" id="IPR011009">
    <property type="entry name" value="Kinase-like_dom_sf"/>
</dbReference>
<comment type="catalytic activity">
    <reaction evidence="7">
        <text>L-seryl-[protein] + ATP = O-phospho-L-seryl-[protein] + ADP + H(+)</text>
        <dbReference type="Rhea" id="RHEA:17989"/>
        <dbReference type="Rhea" id="RHEA-COMP:9863"/>
        <dbReference type="Rhea" id="RHEA-COMP:11604"/>
        <dbReference type="ChEBI" id="CHEBI:15378"/>
        <dbReference type="ChEBI" id="CHEBI:29999"/>
        <dbReference type="ChEBI" id="CHEBI:30616"/>
        <dbReference type="ChEBI" id="CHEBI:83421"/>
        <dbReference type="ChEBI" id="CHEBI:456216"/>
        <dbReference type="EC" id="2.7.12.2"/>
    </reaction>
</comment>
<dbReference type="Pfam" id="PF00069">
    <property type="entry name" value="Pkinase"/>
    <property type="match status" value="1"/>
</dbReference>
<sequence>MLDRDVAIKWLVSHEGEEQLFNEWRILANATSRYVVEIYDLVFDHHGVLFGIVMEFVSGETLDKFPVPANKEQSLAATRLLYQFATGIADLHGSEVVHRDIKPDNAMIEEGGRLKICDFGLSGPPNTVTLQARGTLGYRAPELFFSPATVTFKSDVYAFGAVCWKVFTGGFPLIGRSGLPEASEFPIASISTKVPDMPPRLTKIIDSCLARNPSERPDMIAVAMALRNELTRGKHVGSLALGTGPAVMDANTPQKRLGTGSNSIQVSYDEYDFRVDTVAGEVYINNSRAHSGDLLTEGCLLTFGASNLGPQRAFAPFRQFTPEVVI</sequence>
<evidence type="ECO:0000256" key="1">
    <source>
        <dbReference type="ARBA" id="ARBA00022679"/>
    </source>
</evidence>
<feature type="domain" description="Protein kinase" evidence="10">
    <location>
        <begin position="1"/>
        <end position="231"/>
    </location>
</feature>
<evidence type="ECO:0000256" key="9">
    <source>
        <dbReference type="ARBA" id="ARBA00051693"/>
    </source>
</evidence>
<keyword evidence="4" id="KW-0067">ATP-binding</keyword>
<keyword evidence="1 11" id="KW-0808">Transferase</keyword>
<name>A0A840FWV7_9BURK</name>
<evidence type="ECO:0000259" key="10">
    <source>
        <dbReference type="PROSITE" id="PS50011"/>
    </source>
</evidence>
<dbReference type="PANTHER" id="PTHR48013:SF9">
    <property type="entry name" value="DUAL SPECIFICITY MITOGEN-ACTIVATED PROTEIN KINASE KINASE 5"/>
    <property type="match status" value="1"/>
</dbReference>
<proteinExistence type="inferred from homology"/>
<dbReference type="Gene3D" id="1.10.510.10">
    <property type="entry name" value="Transferase(Phosphotransferase) domain 1"/>
    <property type="match status" value="1"/>
</dbReference>
<dbReference type="CDD" id="cd14014">
    <property type="entry name" value="STKc_PknB_like"/>
    <property type="match status" value="1"/>
</dbReference>
<dbReference type="Proteomes" id="UP000524450">
    <property type="component" value="Unassembled WGS sequence"/>
</dbReference>
<evidence type="ECO:0000256" key="8">
    <source>
        <dbReference type="ARBA" id="ARBA00049299"/>
    </source>
</evidence>
<protein>
    <recommendedName>
        <fullName evidence="6">mitogen-activated protein kinase kinase</fullName>
        <ecNumber evidence="6">2.7.12.2</ecNumber>
    </recommendedName>
</protein>
<keyword evidence="2" id="KW-0547">Nucleotide-binding</keyword>
<comment type="similarity">
    <text evidence="5">Belongs to the protein kinase superfamily. STE Ser/Thr protein kinase family. MAP kinase kinase subfamily.</text>
</comment>